<evidence type="ECO:0000313" key="4">
    <source>
        <dbReference type="EMBL" id="CAI4020843.1"/>
    </source>
</evidence>
<dbReference type="Gene3D" id="1.10.238.10">
    <property type="entry name" value="EF-hand"/>
    <property type="match status" value="1"/>
</dbReference>
<dbReference type="AlphaFoldDB" id="A0A9P1M6H4"/>
<reference evidence="4" key="1">
    <citation type="submission" date="2022-10" db="EMBL/GenBank/DDBJ databases">
        <authorList>
            <person name="Chen Y."/>
            <person name="Dougan E. K."/>
            <person name="Chan C."/>
            <person name="Rhodes N."/>
            <person name="Thang M."/>
        </authorList>
    </citation>
    <scope>NUCLEOTIDE SEQUENCE</scope>
</reference>
<name>A0A9P1M6H4_9DINO</name>
<keyword evidence="7" id="KW-1185">Reference proteome</keyword>
<dbReference type="PROSITE" id="PS00018">
    <property type="entry name" value="EF_HAND_1"/>
    <property type="match status" value="1"/>
</dbReference>
<protein>
    <submittedName>
        <fullName evidence="6">Calmodulin</fullName>
    </submittedName>
</protein>
<dbReference type="SUPFAM" id="SSF47473">
    <property type="entry name" value="EF-hand"/>
    <property type="match status" value="1"/>
</dbReference>
<organism evidence="4">
    <name type="scientific">Cladocopium goreaui</name>
    <dbReference type="NCBI Taxonomy" id="2562237"/>
    <lineage>
        <taxon>Eukaryota</taxon>
        <taxon>Sar</taxon>
        <taxon>Alveolata</taxon>
        <taxon>Dinophyceae</taxon>
        <taxon>Suessiales</taxon>
        <taxon>Symbiodiniaceae</taxon>
        <taxon>Cladocopium</taxon>
    </lineage>
</organism>
<evidence type="ECO:0000256" key="2">
    <source>
        <dbReference type="SAM" id="MobiDB-lite"/>
    </source>
</evidence>
<comment type="caution">
    <text evidence="4">The sequence shown here is derived from an EMBL/GenBank/DDBJ whole genome shotgun (WGS) entry which is preliminary data.</text>
</comment>
<evidence type="ECO:0000313" key="6">
    <source>
        <dbReference type="EMBL" id="CAL4808155.1"/>
    </source>
</evidence>
<reference evidence="5" key="2">
    <citation type="submission" date="2024-04" db="EMBL/GenBank/DDBJ databases">
        <authorList>
            <person name="Chen Y."/>
            <person name="Shah S."/>
            <person name="Dougan E. K."/>
            <person name="Thang M."/>
            <person name="Chan C."/>
        </authorList>
    </citation>
    <scope>NUCLEOTIDE SEQUENCE [LARGE SCALE GENOMIC DNA]</scope>
</reference>
<dbReference type="PROSITE" id="PS50222">
    <property type="entry name" value="EF_HAND_2"/>
    <property type="match status" value="1"/>
</dbReference>
<gene>
    <name evidence="4" type="ORF">C1SCF055_LOCUS45226</name>
</gene>
<dbReference type="GO" id="GO:0005509">
    <property type="term" value="F:calcium ion binding"/>
    <property type="evidence" value="ECO:0007669"/>
    <property type="project" value="InterPro"/>
</dbReference>
<proteinExistence type="predicted"/>
<feature type="region of interest" description="Disordered" evidence="2">
    <location>
        <begin position="128"/>
        <end position="172"/>
    </location>
</feature>
<dbReference type="EMBL" id="CAMXCT010006836">
    <property type="protein sequence ID" value="CAI4020843.1"/>
    <property type="molecule type" value="Genomic_DNA"/>
</dbReference>
<keyword evidence="1" id="KW-0106">Calcium</keyword>
<dbReference type="EMBL" id="CAMXCT030006836">
    <property type="protein sequence ID" value="CAL4808155.1"/>
    <property type="molecule type" value="Genomic_DNA"/>
</dbReference>
<dbReference type="SMART" id="SM00054">
    <property type="entry name" value="EFh"/>
    <property type="match status" value="1"/>
</dbReference>
<feature type="domain" description="EF-hand" evidence="3">
    <location>
        <begin position="16"/>
        <end position="51"/>
    </location>
</feature>
<dbReference type="InterPro" id="IPR018247">
    <property type="entry name" value="EF_Hand_1_Ca_BS"/>
</dbReference>
<dbReference type="OrthoDB" id="26525at2759"/>
<dbReference type="InterPro" id="IPR011992">
    <property type="entry name" value="EF-hand-dom_pair"/>
</dbReference>
<evidence type="ECO:0000259" key="3">
    <source>
        <dbReference type="PROSITE" id="PS50222"/>
    </source>
</evidence>
<evidence type="ECO:0000313" key="5">
    <source>
        <dbReference type="EMBL" id="CAL1174218.1"/>
    </source>
</evidence>
<sequence length="172" mass="18940">MGAKCCCATPHPYGSITHQDLAALFAQVDRDGSGMINVQEFLAAAMDQSRSSIQCLRQDCGGTISNDDMDDESTRVVKELEGLKAANWPFSENWNRQAIQMTWTSSNRSDLRLLGHWGGLLPGATPRARKVGHHQGEVQSQPLGVSLPTGEEQRKRRGRACAGRMSRAFELR</sequence>
<evidence type="ECO:0000256" key="1">
    <source>
        <dbReference type="ARBA" id="ARBA00022837"/>
    </source>
</evidence>
<dbReference type="InterPro" id="IPR002048">
    <property type="entry name" value="EF_hand_dom"/>
</dbReference>
<accession>A0A9P1M6H4</accession>
<evidence type="ECO:0000313" key="7">
    <source>
        <dbReference type="Proteomes" id="UP001152797"/>
    </source>
</evidence>
<dbReference type="Proteomes" id="UP001152797">
    <property type="component" value="Unassembled WGS sequence"/>
</dbReference>
<dbReference type="EMBL" id="CAMXCT020006836">
    <property type="protein sequence ID" value="CAL1174218.1"/>
    <property type="molecule type" value="Genomic_DNA"/>
</dbReference>